<dbReference type="PANTHER" id="PTHR31751">
    <property type="entry name" value="SI:CH211-108C17.2-RELATED-RELATED"/>
    <property type="match status" value="1"/>
</dbReference>
<comment type="caution">
    <text evidence="1">The sequence shown here is derived from an EMBL/GenBank/DDBJ whole genome shotgun (WGS) entry which is preliminary data.</text>
</comment>
<protein>
    <submittedName>
        <fullName evidence="1">Orexin receptor type 2</fullName>
    </submittedName>
</protein>
<reference evidence="1" key="1">
    <citation type="submission" date="2023-01" db="EMBL/GenBank/DDBJ databases">
        <title>Genome assembly of the deep-sea coral Lophelia pertusa.</title>
        <authorList>
            <person name="Herrera S."/>
            <person name="Cordes E."/>
        </authorList>
    </citation>
    <scope>NUCLEOTIDE SEQUENCE</scope>
    <source>
        <strain evidence="1">USNM1676648</strain>
        <tissue evidence="1">Polyp</tissue>
    </source>
</reference>
<accession>A0A9W9Y6T0</accession>
<sequence length="324" mass="37188">MIHGFSSCGILESQYQGFAEAAKIGNVGDKYIDYVYGTMGYMQTVLKAGDDCMTEQIHEVQNTDSYQQRNGATVITDCRHDSTANAYHSTVAMLSYETKHVVAVQTVTKEVFRSSQTHEFEAMQQIIPAVQAKGLTVIEVAHDFVLKIKNWLLTLNIQNSFDTWHEMGEQKEWPRAMKEISCGAQKWEGEKWFAELSDKQASVKRHFYYSMKNCTSPDNLRRRLLTILDHYQGNHTNCDPDSKCKNPGYRCSKVKLNNPRGIAALHKFILDSKVYKLAEDYYLCRDTYWVESFNNVILIYCPKRIHFADPHFQHAHCPGSNGLE</sequence>
<organism evidence="1 2">
    <name type="scientific">Desmophyllum pertusum</name>
    <dbReference type="NCBI Taxonomy" id="174260"/>
    <lineage>
        <taxon>Eukaryota</taxon>
        <taxon>Metazoa</taxon>
        <taxon>Cnidaria</taxon>
        <taxon>Anthozoa</taxon>
        <taxon>Hexacorallia</taxon>
        <taxon>Scleractinia</taxon>
        <taxon>Caryophylliina</taxon>
        <taxon>Caryophylliidae</taxon>
        <taxon>Desmophyllum</taxon>
    </lineage>
</organism>
<proteinExistence type="predicted"/>
<name>A0A9W9Y6T0_9CNID</name>
<dbReference type="EMBL" id="MU828145">
    <property type="protein sequence ID" value="KAJ7308512.1"/>
    <property type="molecule type" value="Genomic_DNA"/>
</dbReference>
<keyword evidence="1" id="KW-0675">Receptor</keyword>
<evidence type="ECO:0000313" key="2">
    <source>
        <dbReference type="Proteomes" id="UP001163046"/>
    </source>
</evidence>
<keyword evidence="2" id="KW-1185">Reference proteome</keyword>
<dbReference type="PANTHER" id="PTHR31751:SF7">
    <property type="entry name" value="THAP-TYPE DOMAIN-CONTAINING PROTEIN"/>
    <property type="match status" value="1"/>
</dbReference>
<dbReference type="AlphaFoldDB" id="A0A9W9Y6T0"/>
<evidence type="ECO:0000313" key="1">
    <source>
        <dbReference type="EMBL" id="KAJ7308512.1"/>
    </source>
</evidence>
<dbReference type="OrthoDB" id="5977315at2759"/>
<gene>
    <name evidence="1" type="primary">HCRTR2_3</name>
    <name evidence="1" type="ORF">OS493_040412</name>
</gene>
<dbReference type="Proteomes" id="UP001163046">
    <property type="component" value="Unassembled WGS sequence"/>
</dbReference>